<evidence type="ECO:0000256" key="5">
    <source>
        <dbReference type="ARBA" id="ARBA00012550"/>
    </source>
</evidence>
<dbReference type="PANTHER" id="PTHR43090:SF2">
    <property type="entry name" value="1-(5-PHOSPHORIBOSYL)-5-[(5-PHOSPHORIBOSYLAMINO)METHYLIDENEAMINO] IMIDAZOLE-4-CARBOXAMIDE ISOMERASE"/>
    <property type="match status" value="1"/>
</dbReference>
<dbReference type="InterPro" id="IPR006062">
    <property type="entry name" value="His_biosynth"/>
</dbReference>
<keyword evidence="7" id="KW-0028">Amino-acid biosynthesis</keyword>
<dbReference type="Gene3D" id="3.20.20.70">
    <property type="entry name" value="Aldolase class I"/>
    <property type="match status" value="1"/>
</dbReference>
<dbReference type="Pfam" id="PF00977">
    <property type="entry name" value="His_biosynth"/>
    <property type="match status" value="1"/>
</dbReference>
<evidence type="ECO:0000313" key="10">
    <source>
        <dbReference type="EMBL" id="VAX23455.1"/>
    </source>
</evidence>
<dbReference type="EC" id="5.3.1.16" evidence="5"/>
<evidence type="ECO:0000256" key="9">
    <source>
        <dbReference type="ARBA" id="ARBA00023235"/>
    </source>
</evidence>
<keyword evidence="8" id="KW-0368">Histidine biosynthesis</keyword>
<gene>
    <name evidence="10" type="ORF">MNBD_IGNAVI01-297</name>
</gene>
<evidence type="ECO:0000256" key="6">
    <source>
        <dbReference type="ARBA" id="ARBA00022490"/>
    </source>
</evidence>
<proteinExistence type="inferred from homology"/>
<evidence type="ECO:0000256" key="7">
    <source>
        <dbReference type="ARBA" id="ARBA00022605"/>
    </source>
</evidence>
<dbReference type="GO" id="GO:0005737">
    <property type="term" value="C:cytoplasm"/>
    <property type="evidence" value="ECO:0007669"/>
    <property type="project" value="UniProtKB-SubCell"/>
</dbReference>
<comment type="catalytic activity">
    <reaction evidence="1">
        <text>1-(5-phospho-beta-D-ribosyl)-5-[(5-phospho-beta-D-ribosylamino)methylideneamino]imidazole-4-carboxamide = 5-[(5-phospho-1-deoxy-D-ribulos-1-ylimino)methylamino]-1-(5-phospho-beta-D-ribosyl)imidazole-4-carboxamide</text>
        <dbReference type="Rhea" id="RHEA:15469"/>
        <dbReference type="ChEBI" id="CHEBI:58435"/>
        <dbReference type="ChEBI" id="CHEBI:58525"/>
        <dbReference type="EC" id="5.3.1.16"/>
    </reaction>
</comment>
<dbReference type="InterPro" id="IPR044524">
    <property type="entry name" value="Isoase_HisA-like"/>
</dbReference>
<dbReference type="GO" id="GO:0000105">
    <property type="term" value="P:L-histidine biosynthetic process"/>
    <property type="evidence" value="ECO:0007669"/>
    <property type="project" value="UniProtKB-UniPathway"/>
</dbReference>
<evidence type="ECO:0000256" key="1">
    <source>
        <dbReference type="ARBA" id="ARBA00000901"/>
    </source>
</evidence>
<accession>A0A3B1CW54</accession>
<comment type="subcellular location">
    <subcellularLocation>
        <location evidence="2">Cytoplasm</location>
    </subcellularLocation>
</comment>
<organism evidence="10">
    <name type="scientific">hydrothermal vent metagenome</name>
    <dbReference type="NCBI Taxonomy" id="652676"/>
    <lineage>
        <taxon>unclassified sequences</taxon>
        <taxon>metagenomes</taxon>
        <taxon>ecological metagenomes</taxon>
    </lineage>
</organism>
<dbReference type="GO" id="GO:0003949">
    <property type="term" value="F:1-(5-phosphoribosyl)-5-[(5-phosphoribosylamino)methylideneamino]imidazole-4-carboxamide isomerase activity"/>
    <property type="evidence" value="ECO:0007669"/>
    <property type="project" value="UniProtKB-EC"/>
</dbReference>
<dbReference type="InterPro" id="IPR013785">
    <property type="entry name" value="Aldolase_TIM"/>
</dbReference>
<dbReference type="EMBL" id="UOGD01000253">
    <property type="protein sequence ID" value="VAX23455.1"/>
    <property type="molecule type" value="Genomic_DNA"/>
</dbReference>
<reference evidence="10" key="1">
    <citation type="submission" date="2018-06" db="EMBL/GenBank/DDBJ databases">
        <authorList>
            <person name="Zhirakovskaya E."/>
        </authorList>
    </citation>
    <scope>NUCLEOTIDE SEQUENCE</scope>
</reference>
<dbReference type="GO" id="GO:0000162">
    <property type="term" value="P:L-tryptophan biosynthetic process"/>
    <property type="evidence" value="ECO:0007669"/>
    <property type="project" value="TreeGrafter"/>
</dbReference>
<name>A0A3B1CW54_9ZZZZ</name>
<evidence type="ECO:0000256" key="3">
    <source>
        <dbReference type="ARBA" id="ARBA00005133"/>
    </source>
</evidence>
<evidence type="ECO:0000256" key="2">
    <source>
        <dbReference type="ARBA" id="ARBA00004496"/>
    </source>
</evidence>
<dbReference type="PANTHER" id="PTHR43090">
    <property type="entry name" value="1-(5-PHOSPHORIBOSYL)-5-[(5-PHOSPHORIBOSYLAMINO)METHYLIDENEAMINO] IMIDAZOLE-4-CARBOXAMIDE ISOMERASE"/>
    <property type="match status" value="1"/>
</dbReference>
<comment type="pathway">
    <text evidence="3">Amino-acid biosynthesis; L-histidine biosynthesis; L-histidine from 5-phospho-alpha-D-ribose 1-diphosphate: step 4/9.</text>
</comment>
<dbReference type="UniPathway" id="UPA00031">
    <property type="reaction ID" value="UER00009"/>
</dbReference>
<dbReference type="HAMAP" id="MF_01014">
    <property type="entry name" value="HisA"/>
    <property type="match status" value="1"/>
</dbReference>
<sequence>MKSQLLIIPSIDIKNGKTVRGVQGIPELNCKEYGNDPVEMAMIWRAENAKFLHIVDFDHAQEHSKINFKIIREICDSVIIPVEFGGGISSFNDATDAMNLGITRLVIGSLAYTDPDEFEKILETFGASRISAAIDVIDNKVTIKARKIFIDPSPLEYAKQLEEMGVQRVIITDVKKNGMLQGANIELSKHIAHNTNLKVTHSGGITNYKELIDISKCISGRIDSVIIGRALYENKFPCQRLWRVAEAGLFD</sequence>
<protein>
    <recommendedName>
        <fullName evidence="5">1-(5-phosphoribosyl)-5-[(5-phosphoribosylamino)methylideneamino]imidazole-4-carboxamideisomerase</fullName>
        <ecNumber evidence="5">5.3.1.16</ecNumber>
    </recommendedName>
</protein>
<dbReference type="CDD" id="cd04732">
    <property type="entry name" value="HisA"/>
    <property type="match status" value="1"/>
</dbReference>
<dbReference type="InterPro" id="IPR023016">
    <property type="entry name" value="HisA/PriA"/>
</dbReference>
<dbReference type="InterPro" id="IPR011060">
    <property type="entry name" value="RibuloseP-bd_barrel"/>
</dbReference>
<evidence type="ECO:0000256" key="8">
    <source>
        <dbReference type="ARBA" id="ARBA00023102"/>
    </source>
</evidence>
<dbReference type="AlphaFoldDB" id="A0A3B1CW54"/>
<dbReference type="SUPFAM" id="SSF51366">
    <property type="entry name" value="Ribulose-phoshate binding barrel"/>
    <property type="match status" value="1"/>
</dbReference>
<keyword evidence="6" id="KW-0963">Cytoplasm</keyword>
<keyword evidence="9 10" id="KW-0413">Isomerase</keyword>
<comment type="similarity">
    <text evidence="4">Belongs to the HisA/HisF family.</text>
</comment>
<evidence type="ECO:0000256" key="4">
    <source>
        <dbReference type="ARBA" id="ARBA00009667"/>
    </source>
</evidence>